<comment type="subcellular location">
    <subcellularLocation>
        <location evidence="4">Cell membrane</location>
    </subcellularLocation>
    <subcellularLocation>
        <location evidence="1">Membrane</location>
        <topology evidence="1">Multi-pass membrane protein</topology>
    </subcellularLocation>
</comment>
<dbReference type="InterPro" id="IPR050768">
    <property type="entry name" value="UPF0353/GerABKA_families"/>
</dbReference>
<dbReference type="EMBL" id="JBBMFN010000066">
    <property type="protein sequence ID" value="MEQ2467833.1"/>
    <property type="molecule type" value="Genomic_DNA"/>
</dbReference>
<dbReference type="PANTHER" id="PTHR22550:SF9">
    <property type="entry name" value="STAGE V SPORULATION PROTEIN AF"/>
    <property type="match status" value="1"/>
</dbReference>
<organism evidence="6 7">
    <name type="scientific">Niallia hominis</name>
    <dbReference type="NCBI Taxonomy" id="3133173"/>
    <lineage>
        <taxon>Bacteria</taxon>
        <taxon>Bacillati</taxon>
        <taxon>Bacillota</taxon>
        <taxon>Bacilli</taxon>
        <taxon>Bacillales</taxon>
        <taxon>Bacillaceae</taxon>
        <taxon>Niallia</taxon>
    </lineage>
</organism>
<comment type="similarity">
    <text evidence="2 4">Belongs to the GerABKA family.</text>
</comment>
<proteinExistence type="inferred from homology"/>
<comment type="caution">
    <text evidence="6">The sequence shown here is derived from an EMBL/GenBank/DDBJ whole genome shotgun (WGS) entry which is preliminary data.</text>
</comment>
<evidence type="ECO:0000256" key="1">
    <source>
        <dbReference type="ARBA" id="ARBA00004141"/>
    </source>
</evidence>
<feature type="transmembrane region" description="Helical" evidence="5">
    <location>
        <begin position="390"/>
        <end position="410"/>
    </location>
</feature>
<dbReference type="InterPro" id="IPR004995">
    <property type="entry name" value="Spore_Ger"/>
</dbReference>
<feature type="transmembrane region" description="Helical" evidence="5">
    <location>
        <begin position="295"/>
        <end position="316"/>
    </location>
</feature>
<keyword evidence="5" id="KW-1133">Transmembrane helix</keyword>
<dbReference type="Pfam" id="PF03323">
    <property type="entry name" value="GerA"/>
    <property type="match status" value="1"/>
</dbReference>
<reference evidence="6 7" key="1">
    <citation type="submission" date="2024-03" db="EMBL/GenBank/DDBJ databases">
        <title>Human intestinal bacterial collection.</title>
        <authorList>
            <person name="Pauvert C."/>
            <person name="Hitch T.C.A."/>
            <person name="Clavel T."/>
        </authorList>
    </citation>
    <scope>NUCLEOTIDE SEQUENCE [LARGE SCALE GENOMIC DNA]</scope>
    <source>
        <strain evidence="6 7">CLA-SR-H024</strain>
    </source>
</reference>
<dbReference type="PANTHER" id="PTHR22550">
    <property type="entry name" value="SPORE GERMINATION PROTEIN"/>
    <property type="match status" value="1"/>
</dbReference>
<keyword evidence="3 4" id="KW-0472">Membrane</keyword>
<dbReference type="Proteomes" id="UP001465426">
    <property type="component" value="Unassembled WGS sequence"/>
</dbReference>
<keyword evidence="7" id="KW-1185">Reference proteome</keyword>
<accession>A0ABV1F376</accession>
<dbReference type="PIRSF" id="PIRSF005690">
    <property type="entry name" value="GerBA"/>
    <property type="match status" value="1"/>
</dbReference>
<evidence type="ECO:0000256" key="4">
    <source>
        <dbReference type="PIRNR" id="PIRNR005690"/>
    </source>
</evidence>
<evidence type="ECO:0000313" key="7">
    <source>
        <dbReference type="Proteomes" id="UP001465426"/>
    </source>
</evidence>
<evidence type="ECO:0000313" key="6">
    <source>
        <dbReference type="EMBL" id="MEQ2467833.1"/>
    </source>
</evidence>
<protein>
    <submittedName>
        <fullName evidence="6">Spore germination protein</fullName>
    </submittedName>
</protein>
<dbReference type="RefSeq" id="WP_031537345.1">
    <property type="nucleotide sequence ID" value="NZ_JBBMFN010000066.1"/>
</dbReference>
<feature type="transmembrane region" description="Helical" evidence="5">
    <location>
        <begin position="363"/>
        <end position="384"/>
    </location>
</feature>
<sequence length="492" mass="55782">MSSKTEKKVQIYEDLDNVEKYMKDRVGLGTSFDLGVRKIKVMQKQVHLYYVNGLCDSVLIAELLEQLLFLNDTDRKSQARNIFDIVENQLVHQSVQPIEKMDELVDQVLSGLIAIVVEGYNHGLVVDVRSYPGRMPQEPDTEKVVRGSRDGFVENIIVNTAITRRRIRDERLRFEIMRVGERSKTDIAVGYIDGVADPDLINIVIKELKNIKADGLTMADKTIEEFLLKQSYNPYPLVRYTERADVAATHLLEGHVVIYVDTSPSVIITPATFFHHLQHAEEYRQAPLIGSFIRWVRFLGVFASIFFLPLWFLVVLEPSLLPERLSFIGPNETTNIPIVVQIFIADLGLEFLRIAAIHTPTPLSTAMGLIAAVLIGQIAIDVGLFVPEVILYVSVAAIGNFATPSYELGIANKIVRLILLIVVAIFHTPGFFIGITVYLLFLIRTRTLNVPYLWPFIPFYPKAFAQILLRRTVPGNRIRPSHLHPQDRFKQP</sequence>
<keyword evidence="5" id="KW-0812">Transmembrane</keyword>
<gene>
    <name evidence="6" type="ORF">WMO63_19420</name>
</gene>
<evidence type="ECO:0000256" key="5">
    <source>
        <dbReference type="SAM" id="Phobius"/>
    </source>
</evidence>
<feature type="transmembrane region" description="Helical" evidence="5">
    <location>
        <begin position="417"/>
        <end position="440"/>
    </location>
</feature>
<evidence type="ECO:0000256" key="2">
    <source>
        <dbReference type="ARBA" id="ARBA00005278"/>
    </source>
</evidence>
<name>A0ABV1F376_9BACI</name>
<evidence type="ECO:0000256" key="3">
    <source>
        <dbReference type="ARBA" id="ARBA00023136"/>
    </source>
</evidence>